<keyword evidence="5" id="KW-0998">Cell outer membrane</keyword>
<dbReference type="AlphaFoldDB" id="I3CAT9"/>
<evidence type="ECO:0000256" key="4">
    <source>
        <dbReference type="ARBA" id="ARBA00023136"/>
    </source>
</evidence>
<proteinExistence type="inferred from homology"/>
<keyword evidence="3" id="KW-0732">Signal</keyword>
<evidence type="ECO:0000313" key="8">
    <source>
        <dbReference type="EMBL" id="EIJ40732.1"/>
    </source>
</evidence>
<organism evidence="8 9">
    <name type="scientific">Galbibacter orientalis DSM 19592</name>
    <dbReference type="NCBI Taxonomy" id="926559"/>
    <lineage>
        <taxon>Bacteria</taxon>
        <taxon>Pseudomonadati</taxon>
        <taxon>Bacteroidota</taxon>
        <taxon>Flavobacteriia</taxon>
        <taxon>Flavobacteriales</taxon>
        <taxon>Flavobacteriaceae</taxon>
        <taxon>Galbibacter</taxon>
    </lineage>
</organism>
<dbReference type="PROSITE" id="PS51257">
    <property type="entry name" value="PROKAR_LIPOPROTEIN"/>
    <property type="match status" value="1"/>
</dbReference>
<evidence type="ECO:0000256" key="1">
    <source>
        <dbReference type="ARBA" id="ARBA00004442"/>
    </source>
</evidence>
<dbReference type="Proteomes" id="UP000004690">
    <property type="component" value="Unassembled WGS sequence"/>
</dbReference>
<feature type="domain" description="SusD-like N-terminal" evidence="7">
    <location>
        <begin position="26"/>
        <end position="226"/>
    </location>
</feature>
<reference evidence="8 9" key="1">
    <citation type="submission" date="2012-02" db="EMBL/GenBank/DDBJ databases">
        <title>Improved High-Quality Draft genome of Joostella marina DSM 19592.</title>
        <authorList>
            <consortium name="US DOE Joint Genome Institute (JGI-PGF)"/>
            <person name="Lucas S."/>
            <person name="Copeland A."/>
            <person name="Lapidus A."/>
            <person name="Bruce D."/>
            <person name="Goodwin L."/>
            <person name="Pitluck S."/>
            <person name="Peters L."/>
            <person name="Chertkov O."/>
            <person name="Ovchinnikova G."/>
            <person name="Kyrpides N."/>
            <person name="Mavromatis K."/>
            <person name="Detter J.C."/>
            <person name="Han C."/>
            <person name="Land M."/>
            <person name="Hauser L."/>
            <person name="Markowitz V."/>
            <person name="Cheng J.-F."/>
            <person name="Hugenholtz P."/>
            <person name="Woyke T."/>
            <person name="Wu D."/>
            <person name="Tindall B."/>
            <person name="Brambilla E."/>
            <person name="Klenk H.-P."/>
            <person name="Eisen J.A."/>
        </authorList>
    </citation>
    <scope>NUCLEOTIDE SEQUENCE [LARGE SCALE GENOMIC DNA]</scope>
    <source>
        <strain evidence="8 9">DSM 19592</strain>
    </source>
</reference>
<dbReference type="STRING" id="926559.JoomaDRAFT_3802"/>
<keyword evidence="9" id="KW-1185">Reference proteome</keyword>
<keyword evidence="4" id="KW-0472">Membrane</keyword>
<dbReference type="InterPro" id="IPR033985">
    <property type="entry name" value="SusD-like_N"/>
</dbReference>
<dbReference type="EMBL" id="JH651379">
    <property type="protein sequence ID" value="EIJ40732.1"/>
    <property type="molecule type" value="Genomic_DNA"/>
</dbReference>
<dbReference type="RefSeq" id="WP_008615270.1">
    <property type="nucleotide sequence ID" value="NZ_JH651379.1"/>
</dbReference>
<protein>
    <submittedName>
        <fullName evidence="8">RagB/SusD family protein</fullName>
    </submittedName>
</protein>
<evidence type="ECO:0000259" key="7">
    <source>
        <dbReference type="Pfam" id="PF14322"/>
    </source>
</evidence>
<feature type="domain" description="RagB/SusD" evidence="6">
    <location>
        <begin position="376"/>
        <end position="575"/>
    </location>
</feature>
<dbReference type="eggNOG" id="COG0702">
    <property type="taxonomic scope" value="Bacteria"/>
</dbReference>
<evidence type="ECO:0000313" key="9">
    <source>
        <dbReference type="Proteomes" id="UP000004690"/>
    </source>
</evidence>
<dbReference type="Pfam" id="PF07980">
    <property type="entry name" value="SusD_RagB"/>
    <property type="match status" value="1"/>
</dbReference>
<dbReference type="OrthoDB" id="5694214at2"/>
<dbReference type="Gene3D" id="1.25.40.390">
    <property type="match status" value="1"/>
</dbReference>
<dbReference type="HOGENOM" id="CLU_015553_1_0_10"/>
<dbReference type="InterPro" id="IPR012944">
    <property type="entry name" value="SusD_RagB_dom"/>
</dbReference>
<dbReference type="GO" id="GO:0009279">
    <property type="term" value="C:cell outer membrane"/>
    <property type="evidence" value="ECO:0007669"/>
    <property type="project" value="UniProtKB-SubCell"/>
</dbReference>
<sequence length="576" mass="65044">MKISRKYITVLSTIAFFITSSCDEDKFLELENPNAITTDTFWETENQFNSGLTAAYGALQFQNISGGELQYEMALGDIAGTESWYRPTAFRNLTFTDATYYVVDKWNELYIGIFRANQVIQYIQEADDSKFTGNSKLEIEAQAKFLRAFFYFQVANTYGGAVIHTKVAETDEELNQPFASIADVNNNVIIPDLVFAREHLPSEWSSDNEGRATWGAATALLGKIYLYAEDWPRAASLFKDIINSGIYELTPNIMDNFTDENEFNSESIFEVAYSAELRPGVPGAAVDDNPDETGAEASTMANAFGQLNFGGFNTLLPTYYLHELFVNDEIDPTNSINDGNTFSKRMNSSIVPINGEGLYYGLEIGEKGGWAFGQSAYIKKFTNWYDLKSEDSNSRSGINFRHIRLADVYLMYAEAVINASGDYTTAITYIDMVRSRAGVKTLQQYMDENGGSFPQLHVSIQVNGSQPMVPANAANVLKHIQRVERPLELCYEGHRWKDLVRWGIVAEVFQELRSNEVWRENHLEELEISEDGIAPLFIKERIRPDFFLAADNYTPEAHNYLPVPSQELQTNDQINN</sequence>
<evidence type="ECO:0000256" key="5">
    <source>
        <dbReference type="ARBA" id="ARBA00023237"/>
    </source>
</evidence>
<comment type="subcellular location">
    <subcellularLocation>
        <location evidence="1">Cell outer membrane</location>
    </subcellularLocation>
</comment>
<evidence type="ECO:0000256" key="2">
    <source>
        <dbReference type="ARBA" id="ARBA00006275"/>
    </source>
</evidence>
<gene>
    <name evidence="8" type="ORF">JoomaDRAFT_3802</name>
</gene>
<dbReference type="SUPFAM" id="SSF48452">
    <property type="entry name" value="TPR-like"/>
    <property type="match status" value="1"/>
</dbReference>
<dbReference type="Pfam" id="PF14322">
    <property type="entry name" value="SusD-like_3"/>
    <property type="match status" value="1"/>
</dbReference>
<dbReference type="InterPro" id="IPR011990">
    <property type="entry name" value="TPR-like_helical_dom_sf"/>
</dbReference>
<evidence type="ECO:0000259" key="6">
    <source>
        <dbReference type="Pfam" id="PF07980"/>
    </source>
</evidence>
<evidence type="ECO:0000256" key="3">
    <source>
        <dbReference type="ARBA" id="ARBA00022729"/>
    </source>
</evidence>
<name>I3CAT9_9FLAO</name>
<accession>I3CAT9</accession>
<comment type="similarity">
    <text evidence="2">Belongs to the SusD family.</text>
</comment>